<keyword evidence="8" id="KW-0238">DNA-binding</keyword>
<comment type="similarity">
    <text evidence="1">Belongs to the sigma-54 factor family.</text>
</comment>
<feature type="domain" description="RNA polymerase sigma factor 54 DNA-binding" evidence="10">
    <location>
        <begin position="219"/>
        <end position="361"/>
    </location>
</feature>
<feature type="domain" description="RNA polymerase sigma factor 54 core-binding" evidence="11">
    <location>
        <begin position="11"/>
        <end position="205"/>
    </location>
</feature>
<dbReference type="InterPro" id="IPR007634">
    <property type="entry name" value="RNA_pol_sigma_54_DNA-bd"/>
</dbReference>
<evidence type="ECO:0000256" key="1">
    <source>
        <dbReference type="ARBA" id="ARBA00008798"/>
    </source>
</evidence>
<proteinExistence type="inferred from homology"/>
<comment type="caution">
    <text evidence="12">The sequence shown here is derived from an EMBL/GenBank/DDBJ whole genome shotgun (WGS) entry which is preliminary data.</text>
</comment>
<feature type="non-terminal residue" evidence="12">
    <location>
        <position position="1"/>
    </location>
</feature>
<dbReference type="PROSITE" id="PS50044">
    <property type="entry name" value="SIGMA54_3"/>
    <property type="match status" value="1"/>
</dbReference>
<evidence type="ECO:0000259" key="10">
    <source>
        <dbReference type="Pfam" id="PF04552"/>
    </source>
</evidence>
<dbReference type="InterPro" id="IPR000394">
    <property type="entry name" value="RNA_pol_sigma_54"/>
</dbReference>
<dbReference type="InterPro" id="IPR038709">
    <property type="entry name" value="RpoN_core-bd_sf"/>
</dbReference>
<keyword evidence="9" id="KW-0804">Transcription</keyword>
<dbReference type="GO" id="GO:0003899">
    <property type="term" value="F:DNA-directed RNA polymerase activity"/>
    <property type="evidence" value="ECO:0007669"/>
    <property type="project" value="UniProtKB-EC"/>
</dbReference>
<evidence type="ECO:0000256" key="8">
    <source>
        <dbReference type="ARBA" id="ARBA00023125"/>
    </source>
</evidence>
<dbReference type="NCBIfam" id="NF004595">
    <property type="entry name" value="PRK05932.1-2"/>
    <property type="match status" value="1"/>
</dbReference>
<evidence type="ECO:0000313" key="12">
    <source>
        <dbReference type="EMBL" id="MDM8563877.1"/>
    </source>
</evidence>
<dbReference type="PANTHER" id="PTHR32248">
    <property type="entry name" value="RNA POLYMERASE SIGMA-54 FACTOR"/>
    <property type="match status" value="1"/>
</dbReference>
<evidence type="ECO:0000259" key="11">
    <source>
        <dbReference type="Pfam" id="PF04963"/>
    </source>
</evidence>
<dbReference type="NCBIfam" id="TIGR02395">
    <property type="entry name" value="rpoN_sigma"/>
    <property type="match status" value="1"/>
</dbReference>
<dbReference type="Pfam" id="PF04552">
    <property type="entry name" value="Sigma54_DBD"/>
    <property type="match status" value="1"/>
</dbReference>
<dbReference type="Proteomes" id="UP001171945">
    <property type="component" value="Unassembled WGS sequence"/>
</dbReference>
<evidence type="ECO:0000313" key="13">
    <source>
        <dbReference type="Proteomes" id="UP001171945"/>
    </source>
</evidence>
<evidence type="ECO:0000256" key="7">
    <source>
        <dbReference type="ARBA" id="ARBA00023082"/>
    </source>
</evidence>
<dbReference type="Pfam" id="PF04963">
    <property type="entry name" value="Sigma54_CBD"/>
    <property type="match status" value="1"/>
</dbReference>
<name>A0ABT7VWC4_9GAMM</name>
<keyword evidence="5 12" id="KW-0548">Nucleotidyltransferase</keyword>
<reference evidence="12" key="1">
    <citation type="submission" date="2023-06" db="EMBL/GenBank/DDBJ databases">
        <title>Uncultivated large filamentous bacteria from sulfidic sediments reveal new species and different genomic features in energy metabolism and defense.</title>
        <authorList>
            <person name="Fonseca A."/>
        </authorList>
    </citation>
    <scope>NUCLEOTIDE SEQUENCE</scope>
    <source>
        <strain evidence="12">HSG4</strain>
    </source>
</reference>
<keyword evidence="6" id="KW-0805">Transcription regulation</keyword>
<gene>
    <name evidence="12" type="ORF">QUF54_11040</name>
</gene>
<dbReference type="EMBL" id="JAUCGM010000936">
    <property type="protein sequence ID" value="MDM8563877.1"/>
    <property type="molecule type" value="Genomic_DNA"/>
</dbReference>
<evidence type="ECO:0000256" key="6">
    <source>
        <dbReference type="ARBA" id="ARBA00023015"/>
    </source>
</evidence>
<keyword evidence="13" id="KW-1185">Reference proteome</keyword>
<dbReference type="Gene3D" id="1.10.10.1330">
    <property type="entry name" value="RNA polymerase sigma-54 factor, core-binding domain"/>
    <property type="match status" value="1"/>
</dbReference>
<sequence>SKNGEINQKDFAEQISASETLQDNLRWQLELTHLSGMERAIAIAIIDAIDSDGYLRSSLDDIAKSLGEDVRVEIKDIKAVLNQIQHFEPLGVGARNLSECLSIQLSEFEPDTPWLKEAKRLVRRYLGLLGTYDYEQLSISMKLERHDLQKVLKLIQSLNPRPGTKIETSYTNYVTPDVFVKRIHGLWKVELNSDISPKLRVNSYYAGLVSKLDSAENNTLKTHLQEARWFIKSLRSRQDTLLKVAKCIVWRQTGFLDYGEEAMKPLVLHDVAKELEMHESTISRVTTQKYLHTPRGVFELKYFFSSHVSTQNGGECSSTAIRAMIRKIVAVENSAKPLSDNKIAEQLSERGIRVARRTVAK</sequence>
<keyword evidence="7" id="KW-0731">Sigma factor</keyword>
<evidence type="ECO:0000256" key="3">
    <source>
        <dbReference type="ARBA" id="ARBA00022478"/>
    </source>
</evidence>
<dbReference type="PRINTS" id="PR00045">
    <property type="entry name" value="SIGMA54FCT"/>
</dbReference>
<keyword evidence="4 12" id="KW-0808">Transferase</keyword>
<dbReference type="Gene3D" id="1.10.10.60">
    <property type="entry name" value="Homeodomain-like"/>
    <property type="match status" value="1"/>
</dbReference>
<dbReference type="InterPro" id="IPR007046">
    <property type="entry name" value="RNA_pol_sigma_54_core-bd"/>
</dbReference>
<evidence type="ECO:0000256" key="2">
    <source>
        <dbReference type="ARBA" id="ARBA00019942"/>
    </source>
</evidence>
<protein>
    <recommendedName>
        <fullName evidence="2">RNA polymerase sigma-54 factor</fullName>
    </recommendedName>
</protein>
<evidence type="ECO:0000256" key="9">
    <source>
        <dbReference type="ARBA" id="ARBA00023163"/>
    </source>
</evidence>
<evidence type="ECO:0000256" key="5">
    <source>
        <dbReference type="ARBA" id="ARBA00022695"/>
    </source>
</evidence>
<accession>A0ABT7VWC4</accession>
<organism evidence="12 13">
    <name type="scientific">Candidatus Marithioploca araucensis</name>
    <dbReference type="NCBI Taxonomy" id="70273"/>
    <lineage>
        <taxon>Bacteria</taxon>
        <taxon>Pseudomonadati</taxon>
        <taxon>Pseudomonadota</taxon>
        <taxon>Gammaproteobacteria</taxon>
        <taxon>Thiotrichales</taxon>
        <taxon>Thiotrichaceae</taxon>
        <taxon>Candidatus Marithioploca</taxon>
    </lineage>
</organism>
<feature type="non-terminal residue" evidence="12">
    <location>
        <position position="361"/>
    </location>
</feature>
<dbReference type="PROSITE" id="PS00717">
    <property type="entry name" value="SIGMA54_1"/>
    <property type="match status" value="1"/>
</dbReference>
<dbReference type="PANTHER" id="PTHR32248:SF4">
    <property type="entry name" value="RNA POLYMERASE SIGMA-54 FACTOR"/>
    <property type="match status" value="1"/>
</dbReference>
<evidence type="ECO:0000256" key="4">
    <source>
        <dbReference type="ARBA" id="ARBA00022679"/>
    </source>
</evidence>
<keyword evidence="3" id="KW-0240">DNA-directed RNA polymerase</keyword>